<dbReference type="AlphaFoldDB" id="A0A1H6CGU9"/>
<dbReference type="RefSeq" id="WP_103874551.1">
    <property type="nucleotide sequence ID" value="NZ_FNUY01000010.1"/>
</dbReference>
<gene>
    <name evidence="1" type="ORF">SAMN04488115_11084</name>
</gene>
<dbReference type="EMBL" id="FNUY01000010">
    <property type="protein sequence ID" value="SEG72007.1"/>
    <property type="molecule type" value="Genomic_DNA"/>
</dbReference>
<keyword evidence="2" id="KW-1185">Reference proteome</keyword>
<accession>A0A1H6CGU9</accession>
<dbReference type="Proteomes" id="UP000236743">
    <property type="component" value="Unassembled WGS sequence"/>
</dbReference>
<evidence type="ECO:0000313" key="1">
    <source>
        <dbReference type="EMBL" id="SEG72007.1"/>
    </source>
</evidence>
<organism evidence="1 2">
    <name type="scientific">Bosea lathyri</name>
    <dbReference type="NCBI Taxonomy" id="1036778"/>
    <lineage>
        <taxon>Bacteria</taxon>
        <taxon>Pseudomonadati</taxon>
        <taxon>Pseudomonadota</taxon>
        <taxon>Alphaproteobacteria</taxon>
        <taxon>Hyphomicrobiales</taxon>
        <taxon>Boseaceae</taxon>
        <taxon>Bosea</taxon>
    </lineage>
</organism>
<sequence length="188" mass="20173">MAPDPGKPLPLVHPVAVDTLKLRTSSVTVRAQAEQLPAIARMLDLASVEALEGRYALSRNGDRVKIEGEIEAAVHQTCIVTLEAFPVKLVVPIRLDFAPPVEEVENPRRGDAGDADNGKIDIEVKLNEDDPPEPIIDGIIDLGAVTLEFLALALDPYPRKPGASFDTSVAGDVVESPFAALAKLKRDK</sequence>
<dbReference type="InterPro" id="IPR003772">
    <property type="entry name" value="YceD"/>
</dbReference>
<proteinExistence type="predicted"/>
<protein>
    <submittedName>
        <fullName evidence="1">Uncharacterized ACR, COG1399</fullName>
    </submittedName>
</protein>
<reference evidence="1 2" key="1">
    <citation type="submission" date="2016-10" db="EMBL/GenBank/DDBJ databases">
        <authorList>
            <person name="de Groot N.N."/>
        </authorList>
    </citation>
    <scope>NUCLEOTIDE SEQUENCE [LARGE SCALE GENOMIC DNA]</scope>
    <source>
        <strain evidence="1 2">DSM 26656</strain>
    </source>
</reference>
<dbReference type="Pfam" id="PF02620">
    <property type="entry name" value="YceD"/>
    <property type="match status" value="1"/>
</dbReference>
<evidence type="ECO:0000313" key="2">
    <source>
        <dbReference type="Proteomes" id="UP000236743"/>
    </source>
</evidence>
<dbReference type="OrthoDB" id="8443793at2"/>
<name>A0A1H6CGU9_9HYPH</name>